<dbReference type="EMBL" id="KL596632">
    <property type="protein sequence ID" value="KER32656.1"/>
    <property type="molecule type" value="Genomic_DNA"/>
</dbReference>
<keyword evidence="3" id="KW-1185">Reference proteome</keyword>
<name>A0A075A029_OPIVI</name>
<reference evidence="2 3" key="1">
    <citation type="submission" date="2013-11" db="EMBL/GenBank/DDBJ databases">
        <title>Opisthorchis viverrini - life in the bile duct.</title>
        <authorList>
            <person name="Young N.D."/>
            <person name="Nagarajan N."/>
            <person name="Lin S.J."/>
            <person name="Korhonen P.K."/>
            <person name="Jex A.R."/>
            <person name="Hall R.S."/>
            <person name="Safavi-Hemami H."/>
            <person name="Kaewkong W."/>
            <person name="Bertrand D."/>
            <person name="Gao S."/>
            <person name="Seet Q."/>
            <person name="Wongkham S."/>
            <person name="Teh B.T."/>
            <person name="Wongkham C."/>
            <person name="Intapan P.M."/>
            <person name="Maleewong W."/>
            <person name="Yang X."/>
            <person name="Hu M."/>
            <person name="Wang Z."/>
            <person name="Hofmann A."/>
            <person name="Sternberg P.W."/>
            <person name="Tan P."/>
            <person name="Wang J."/>
            <person name="Gasser R.B."/>
        </authorList>
    </citation>
    <scope>NUCLEOTIDE SEQUENCE [LARGE SCALE GENOMIC DNA]</scope>
</reference>
<feature type="region of interest" description="Disordered" evidence="1">
    <location>
        <begin position="1"/>
        <end position="29"/>
    </location>
</feature>
<accession>A0A075A029</accession>
<dbReference type="CTD" id="20315528"/>
<organism evidence="2 3">
    <name type="scientific">Opisthorchis viverrini</name>
    <name type="common">Southeast Asian liver fluke</name>
    <dbReference type="NCBI Taxonomy" id="6198"/>
    <lineage>
        <taxon>Eukaryota</taxon>
        <taxon>Metazoa</taxon>
        <taxon>Spiralia</taxon>
        <taxon>Lophotrochozoa</taxon>
        <taxon>Platyhelminthes</taxon>
        <taxon>Trematoda</taxon>
        <taxon>Digenea</taxon>
        <taxon>Opisthorchiida</taxon>
        <taxon>Opisthorchiata</taxon>
        <taxon>Opisthorchiidae</taxon>
        <taxon>Opisthorchis</taxon>
    </lineage>
</organism>
<evidence type="ECO:0000256" key="1">
    <source>
        <dbReference type="SAM" id="MobiDB-lite"/>
    </source>
</evidence>
<dbReference type="Proteomes" id="UP000054324">
    <property type="component" value="Unassembled WGS sequence"/>
</dbReference>
<evidence type="ECO:0000313" key="3">
    <source>
        <dbReference type="Proteomes" id="UP000054324"/>
    </source>
</evidence>
<dbReference type="KEGG" id="ovi:T265_01340"/>
<gene>
    <name evidence="2" type="ORF">T265_01340</name>
</gene>
<protein>
    <submittedName>
        <fullName evidence="2">Uncharacterized protein</fullName>
    </submittedName>
</protein>
<sequence>MDQNPDSEQANHDITEQQPQSSAEETVAERSLVYLYPMDTEVVDSGGVERCRKEDPRSTGYVVSTSMLLNSGMNPTDFVTEDDLLEHLAERFLCKYSIHFEFNRDSQGCAALDCKLGITSRGDTVGVLNFEEKMSQ</sequence>
<dbReference type="GeneID" id="20315528"/>
<dbReference type="AlphaFoldDB" id="A0A075A029"/>
<dbReference type="RefSeq" id="XP_009163610.1">
    <property type="nucleotide sequence ID" value="XM_009165346.1"/>
</dbReference>
<evidence type="ECO:0000313" key="2">
    <source>
        <dbReference type="EMBL" id="KER32656.1"/>
    </source>
</evidence>
<proteinExistence type="predicted"/>